<name>A0A1D7V039_9LEPT</name>
<dbReference type="AlphaFoldDB" id="A0A1D7V039"/>
<keyword evidence="1" id="KW-0560">Oxidoreductase</keyword>
<sequence length="329" mass="35826">MKQKKLGNNGPQVSEVGLGCMGMSDFYGNKETRDRSESIRAIHAALDAGINLLNTGDFYGIGHNELLISEALKTTSAKPLLSVKFGAMRTPQGGFTGYDARPAAVKNFAAYSLVRLGVDVIDIYQPSRVDPNVPIEETVGAISELIKEGKVRYLGLSEASPENIRRAHKIHPVTALEIEYSLATRLIEKEILSTARELGIGIVPYGILSRGLLSGKISGNLQEGDFRSHSPRFMGKNLESNLERVNVLQELAKEKNCTPAQLAIAWVLHQGNDIVPLLGSTRTSSLKENLGALSIELSPEELRRIGDSFPEGSFQGERYPAPQMQTVAK</sequence>
<dbReference type="PRINTS" id="PR00069">
    <property type="entry name" value="ALDKETRDTASE"/>
</dbReference>
<organism evidence="4 5">
    <name type="scientific">Leptospira tipperaryensis</name>
    <dbReference type="NCBI Taxonomy" id="2564040"/>
    <lineage>
        <taxon>Bacteria</taxon>
        <taxon>Pseudomonadati</taxon>
        <taxon>Spirochaetota</taxon>
        <taxon>Spirochaetia</taxon>
        <taxon>Leptospirales</taxon>
        <taxon>Leptospiraceae</taxon>
        <taxon>Leptospira</taxon>
    </lineage>
</organism>
<accession>A0A1D7V039</accession>
<protein>
    <submittedName>
        <fullName evidence="4">Aldo/keto reductase</fullName>
    </submittedName>
</protein>
<dbReference type="PANTHER" id="PTHR43625">
    <property type="entry name" value="AFLATOXIN B1 ALDEHYDE REDUCTASE"/>
    <property type="match status" value="1"/>
</dbReference>
<evidence type="ECO:0000256" key="2">
    <source>
        <dbReference type="SAM" id="MobiDB-lite"/>
    </source>
</evidence>
<dbReference type="OrthoDB" id="9804790at2"/>
<reference evidence="4 5" key="1">
    <citation type="submission" date="2016-04" db="EMBL/GenBank/DDBJ databases">
        <title>Complete genome seqeunce of Leptospira alstonii serovar Room22.</title>
        <authorList>
            <person name="Nally J.E."/>
            <person name="Bayles D.O."/>
            <person name="Hurley D."/>
            <person name="Fanning S."/>
            <person name="McMahon B.J."/>
            <person name="Arent Z."/>
        </authorList>
    </citation>
    <scope>NUCLEOTIDE SEQUENCE [LARGE SCALE GENOMIC DNA]</scope>
    <source>
        <strain evidence="4 5">GWTS #1</strain>
    </source>
</reference>
<evidence type="ECO:0000313" key="5">
    <source>
        <dbReference type="Proteomes" id="UP000094197"/>
    </source>
</evidence>
<proteinExistence type="predicted"/>
<feature type="domain" description="NADP-dependent oxidoreductase" evidence="3">
    <location>
        <begin position="20"/>
        <end position="305"/>
    </location>
</feature>
<evidence type="ECO:0000313" key="4">
    <source>
        <dbReference type="EMBL" id="AOP35201.1"/>
    </source>
</evidence>
<dbReference type="InterPro" id="IPR020471">
    <property type="entry name" value="AKR"/>
</dbReference>
<dbReference type="RefSeq" id="WP_069608407.1">
    <property type="nucleotide sequence ID" value="NZ_CP015217.1"/>
</dbReference>
<dbReference type="InterPro" id="IPR036812">
    <property type="entry name" value="NAD(P)_OxRdtase_dom_sf"/>
</dbReference>
<keyword evidence="5" id="KW-1185">Reference proteome</keyword>
<dbReference type="InterPro" id="IPR050791">
    <property type="entry name" value="Aldo-Keto_reductase"/>
</dbReference>
<dbReference type="Gene3D" id="3.20.20.100">
    <property type="entry name" value="NADP-dependent oxidoreductase domain"/>
    <property type="match status" value="1"/>
</dbReference>
<dbReference type="Pfam" id="PF00248">
    <property type="entry name" value="Aldo_ket_red"/>
    <property type="match status" value="1"/>
</dbReference>
<evidence type="ECO:0000256" key="1">
    <source>
        <dbReference type="ARBA" id="ARBA00023002"/>
    </source>
</evidence>
<evidence type="ECO:0000259" key="3">
    <source>
        <dbReference type="Pfam" id="PF00248"/>
    </source>
</evidence>
<dbReference type="EMBL" id="CP015217">
    <property type="protein sequence ID" value="AOP35201.1"/>
    <property type="molecule type" value="Genomic_DNA"/>
</dbReference>
<dbReference type="Proteomes" id="UP000094197">
    <property type="component" value="Chromosome 1"/>
</dbReference>
<dbReference type="InterPro" id="IPR023210">
    <property type="entry name" value="NADP_OxRdtase_dom"/>
</dbReference>
<dbReference type="GO" id="GO:0005737">
    <property type="term" value="C:cytoplasm"/>
    <property type="evidence" value="ECO:0007669"/>
    <property type="project" value="TreeGrafter"/>
</dbReference>
<dbReference type="KEGG" id="laj:A0128_15945"/>
<dbReference type="SUPFAM" id="SSF51430">
    <property type="entry name" value="NAD(P)-linked oxidoreductase"/>
    <property type="match status" value="1"/>
</dbReference>
<dbReference type="PANTHER" id="PTHR43625:SF40">
    <property type="entry name" value="ALDO-KETO REDUCTASE YAKC [NADP(+)]"/>
    <property type="match status" value="1"/>
</dbReference>
<dbReference type="GO" id="GO:0016491">
    <property type="term" value="F:oxidoreductase activity"/>
    <property type="evidence" value="ECO:0007669"/>
    <property type="project" value="UniProtKB-KW"/>
</dbReference>
<gene>
    <name evidence="4" type="ORF">A0128_15945</name>
</gene>
<feature type="region of interest" description="Disordered" evidence="2">
    <location>
        <begin position="306"/>
        <end position="329"/>
    </location>
</feature>